<name>A0A3P3XH81_9SPIR</name>
<keyword evidence="6" id="KW-0238">DNA-binding</keyword>
<dbReference type="InterPro" id="IPR002078">
    <property type="entry name" value="Sigma_54_int"/>
</dbReference>
<evidence type="ECO:0000256" key="6">
    <source>
        <dbReference type="ARBA" id="ARBA00023125"/>
    </source>
</evidence>
<evidence type="ECO:0000259" key="10">
    <source>
        <dbReference type="PROSITE" id="PS50110"/>
    </source>
</evidence>
<evidence type="ECO:0000256" key="3">
    <source>
        <dbReference type="ARBA" id="ARBA00022840"/>
    </source>
</evidence>
<evidence type="ECO:0000259" key="9">
    <source>
        <dbReference type="PROSITE" id="PS50045"/>
    </source>
</evidence>
<accession>A0A3P3XH81</accession>
<dbReference type="InterPro" id="IPR002197">
    <property type="entry name" value="HTH_Fis"/>
</dbReference>
<dbReference type="CDD" id="cd00009">
    <property type="entry name" value="AAA"/>
    <property type="match status" value="1"/>
</dbReference>
<evidence type="ECO:0000256" key="7">
    <source>
        <dbReference type="ARBA" id="ARBA00023163"/>
    </source>
</evidence>
<dbReference type="FunFam" id="3.40.50.300:FF:000006">
    <property type="entry name" value="DNA-binding transcriptional regulator NtrC"/>
    <property type="match status" value="1"/>
</dbReference>
<dbReference type="PROSITE" id="PS00676">
    <property type="entry name" value="SIGMA54_INTERACT_2"/>
    <property type="match status" value="1"/>
</dbReference>
<dbReference type="GO" id="GO:0043565">
    <property type="term" value="F:sequence-specific DNA binding"/>
    <property type="evidence" value="ECO:0007669"/>
    <property type="project" value="InterPro"/>
</dbReference>
<dbReference type="InterPro" id="IPR058031">
    <property type="entry name" value="AAA_lid_NorR"/>
</dbReference>
<dbReference type="Gene3D" id="3.40.50.2300">
    <property type="match status" value="1"/>
</dbReference>
<dbReference type="Pfam" id="PF00158">
    <property type="entry name" value="Sigma54_activat"/>
    <property type="match status" value="1"/>
</dbReference>
<dbReference type="SUPFAM" id="SSF52172">
    <property type="entry name" value="CheY-like"/>
    <property type="match status" value="1"/>
</dbReference>
<keyword evidence="3" id="KW-0067">ATP-binding</keyword>
<dbReference type="PROSITE" id="PS50045">
    <property type="entry name" value="SIGMA54_INTERACT_4"/>
    <property type="match status" value="1"/>
</dbReference>
<sequence length="469" mass="51938">MTKTATILIVDDEEGIRHGLTRLFEGEGYAVAGAEDVAQAEKIASAKKIDIAILDVRLKGSASGLDLLARLKNEDSDLPVIIITGYGSIESAIEAMKRGASDYILKPVDNEALLALVRRNLEVAQLKRDNRYLKKELLQKTYQRHIITKNPEILNIIARLDSVKDSTASILITGESGTGKEVFARYIHFTSTRSAGPFVSINCAALSEELLLSELFGHEKGAFTGAIERKIGKFELADNGTLFLDEIGDMSPSVQAKLLRVLEESSFERVGGTKRISVDIRVVAATNHDIHELIRTGKFRSDLYYRIAIVEIKLPPLRERIEDIPYLAEFFINMYAERYKKHIDGISSEVMQRWLSYRWPGNIRELQNVIHQAVLLCTGNRIEADTLLNCGDEAAGIGQGTPVASGAGAFRPERYPSLKELGEAAAAYYERQRIESALAKANGNKSSAARALGITRKTLLEKLRRYGIC</sequence>
<dbReference type="GO" id="GO:0000160">
    <property type="term" value="P:phosphorelay signal transduction system"/>
    <property type="evidence" value="ECO:0007669"/>
    <property type="project" value="UniProtKB-KW"/>
</dbReference>
<evidence type="ECO:0000256" key="8">
    <source>
        <dbReference type="PROSITE-ProRule" id="PRU00169"/>
    </source>
</evidence>
<dbReference type="AlphaFoldDB" id="A0A3P3XH81"/>
<dbReference type="SUPFAM" id="SSF46689">
    <property type="entry name" value="Homeodomain-like"/>
    <property type="match status" value="1"/>
</dbReference>
<keyword evidence="4" id="KW-0902">Two-component regulatory system</keyword>
<dbReference type="FunFam" id="3.40.50.2300:FF:000018">
    <property type="entry name" value="DNA-binding transcriptional regulator NtrC"/>
    <property type="match status" value="1"/>
</dbReference>
<dbReference type="InterPro" id="IPR025662">
    <property type="entry name" value="Sigma_54_int_dom_ATP-bd_1"/>
</dbReference>
<proteinExistence type="predicted"/>
<feature type="domain" description="Sigma-54 factor interaction" evidence="9">
    <location>
        <begin position="146"/>
        <end position="375"/>
    </location>
</feature>
<dbReference type="PANTHER" id="PTHR32071:SF57">
    <property type="entry name" value="C4-DICARBOXYLATE TRANSPORT TRANSCRIPTIONAL REGULATORY PROTEIN DCTD"/>
    <property type="match status" value="1"/>
</dbReference>
<dbReference type="Pfam" id="PF25601">
    <property type="entry name" value="AAA_lid_14"/>
    <property type="match status" value="1"/>
</dbReference>
<keyword evidence="7" id="KW-0804">Transcription</keyword>
<protein>
    <submittedName>
        <fullName evidence="11">Transcriptional regulatory protein ZraR</fullName>
    </submittedName>
</protein>
<dbReference type="EMBL" id="FWDM01000014">
    <property type="protein sequence ID" value="SLM11626.1"/>
    <property type="molecule type" value="Genomic_DNA"/>
</dbReference>
<evidence type="ECO:0000313" key="11">
    <source>
        <dbReference type="EMBL" id="SLM11626.1"/>
    </source>
</evidence>
<dbReference type="InterPro" id="IPR025943">
    <property type="entry name" value="Sigma_54_int_dom_ATP-bd_2"/>
</dbReference>
<dbReference type="Gene3D" id="1.10.8.60">
    <property type="match status" value="1"/>
</dbReference>
<dbReference type="InterPro" id="IPR027417">
    <property type="entry name" value="P-loop_NTPase"/>
</dbReference>
<keyword evidence="1 8" id="KW-0597">Phosphoprotein</keyword>
<dbReference type="InterPro" id="IPR025944">
    <property type="entry name" value="Sigma_54_int_dom_CS"/>
</dbReference>
<dbReference type="GO" id="GO:0006355">
    <property type="term" value="P:regulation of DNA-templated transcription"/>
    <property type="evidence" value="ECO:0007669"/>
    <property type="project" value="InterPro"/>
</dbReference>
<dbReference type="InterPro" id="IPR001789">
    <property type="entry name" value="Sig_transdc_resp-reg_receiver"/>
</dbReference>
<evidence type="ECO:0000256" key="4">
    <source>
        <dbReference type="ARBA" id="ARBA00023012"/>
    </source>
</evidence>
<dbReference type="PROSITE" id="PS00688">
    <property type="entry name" value="SIGMA54_INTERACT_3"/>
    <property type="match status" value="1"/>
</dbReference>
<feature type="modified residue" description="4-aspartylphosphate" evidence="8">
    <location>
        <position position="55"/>
    </location>
</feature>
<dbReference type="Gene3D" id="3.40.50.300">
    <property type="entry name" value="P-loop containing nucleotide triphosphate hydrolases"/>
    <property type="match status" value="1"/>
</dbReference>
<dbReference type="InterPro" id="IPR003593">
    <property type="entry name" value="AAA+_ATPase"/>
</dbReference>
<dbReference type="Gene3D" id="1.10.10.60">
    <property type="entry name" value="Homeodomain-like"/>
    <property type="match status" value="1"/>
</dbReference>
<dbReference type="SMART" id="SM00448">
    <property type="entry name" value="REC"/>
    <property type="match status" value="1"/>
</dbReference>
<keyword evidence="2" id="KW-0547">Nucleotide-binding</keyword>
<dbReference type="SMART" id="SM00382">
    <property type="entry name" value="AAA"/>
    <property type="match status" value="1"/>
</dbReference>
<reference evidence="11" key="1">
    <citation type="submission" date="2017-02" db="EMBL/GenBank/DDBJ databases">
        <authorList>
            <person name="Regsiter A."/>
            <person name="William W."/>
        </authorList>
    </citation>
    <scope>NUCLEOTIDE SEQUENCE</scope>
    <source>
        <strain evidence="11">Bib</strain>
    </source>
</reference>
<feature type="domain" description="Response regulatory" evidence="10">
    <location>
        <begin position="6"/>
        <end position="121"/>
    </location>
</feature>
<evidence type="ECO:0000256" key="5">
    <source>
        <dbReference type="ARBA" id="ARBA00023015"/>
    </source>
</evidence>
<dbReference type="PANTHER" id="PTHR32071">
    <property type="entry name" value="TRANSCRIPTIONAL REGULATORY PROTEIN"/>
    <property type="match status" value="1"/>
</dbReference>
<dbReference type="InterPro" id="IPR009057">
    <property type="entry name" value="Homeodomain-like_sf"/>
</dbReference>
<evidence type="ECO:0000256" key="2">
    <source>
        <dbReference type="ARBA" id="ARBA00022741"/>
    </source>
</evidence>
<keyword evidence="5" id="KW-0805">Transcription regulation</keyword>
<dbReference type="PRINTS" id="PR01590">
    <property type="entry name" value="HTHFIS"/>
</dbReference>
<gene>
    <name evidence="11" type="primary">zraR</name>
    <name evidence="11" type="ORF">SPIROBIBN47_210007</name>
</gene>
<dbReference type="InterPro" id="IPR011006">
    <property type="entry name" value="CheY-like_superfamily"/>
</dbReference>
<organism evidence="11">
    <name type="scientific">uncultured spirochete</name>
    <dbReference type="NCBI Taxonomy" id="156406"/>
    <lineage>
        <taxon>Bacteria</taxon>
        <taxon>Pseudomonadati</taxon>
        <taxon>Spirochaetota</taxon>
        <taxon>Spirochaetia</taxon>
        <taxon>Spirochaetales</taxon>
        <taxon>environmental samples</taxon>
    </lineage>
</organism>
<dbReference type="Pfam" id="PF02954">
    <property type="entry name" value="HTH_8"/>
    <property type="match status" value="1"/>
</dbReference>
<dbReference type="PROSITE" id="PS50110">
    <property type="entry name" value="RESPONSE_REGULATORY"/>
    <property type="match status" value="1"/>
</dbReference>
<dbReference type="GO" id="GO:0005524">
    <property type="term" value="F:ATP binding"/>
    <property type="evidence" value="ECO:0007669"/>
    <property type="project" value="UniProtKB-KW"/>
</dbReference>
<dbReference type="PROSITE" id="PS00675">
    <property type="entry name" value="SIGMA54_INTERACT_1"/>
    <property type="match status" value="1"/>
</dbReference>
<dbReference type="Pfam" id="PF00072">
    <property type="entry name" value="Response_reg"/>
    <property type="match status" value="1"/>
</dbReference>
<dbReference type="SUPFAM" id="SSF52540">
    <property type="entry name" value="P-loop containing nucleoside triphosphate hydrolases"/>
    <property type="match status" value="1"/>
</dbReference>
<evidence type="ECO:0000256" key="1">
    <source>
        <dbReference type="ARBA" id="ARBA00022553"/>
    </source>
</evidence>